<name>A0A840K603_9FLAO</name>
<evidence type="ECO:0000313" key="1">
    <source>
        <dbReference type="EMBL" id="MBB4804981.1"/>
    </source>
</evidence>
<reference evidence="1 2" key="1">
    <citation type="submission" date="2020-08" db="EMBL/GenBank/DDBJ databases">
        <title>Functional genomics of gut bacteria from endangered species of beetles.</title>
        <authorList>
            <person name="Carlos-Shanley C."/>
        </authorList>
    </citation>
    <scope>NUCLEOTIDE SEQUENCE [LARGE SCALE GENOMIC DNA]</scope>
    <source>
        <strain evidence="1 2">S00151</strain>
    </source>
</reference>
<proteinExistence type="predicted"/>
<keyword evidence="2" id="KW-1185">Reference proteome</keyword>
<sequence length="55" mass="6519">MSDKLISTYDLYCALEPAHFKNYEAFILKQSVIMFKNQIKTLFLLHLIIIKKTLK</sequence>
<protein>
    <submittedName>
        <fullName evidence="1">Uncharacterized protein</fullName>
    </submittedName>
</protein>
<organism evidence="1 2">
    <name type="scientific">Chryseobacterium defluvii</name>
    <dbReference type="NCBI Taxonomy" id="160396"/>
    <lineage>
        <taxon>Bacteria</taxon>
        <taxon>Pseudomonadati</taxon>
        <taxon>Bacteroidota</taxon>
        <taxon>Flavobacteriia</taxon>
        <taxon>Flavobacteriales</taxon>
        <taxon>Weeksellaceae</taxon>
        <taxon>Chryseobacterium group</taxon>
        <taxon>Chryseobacterium</taxon>
    </lineage>
</organism>
<dbReference type="EMBL" id="JACHLE010000001">
    <property type="protein sequence ID" value="MBB4804981.1"/>
    <property type="molecule type" value="Genomic_DNA"/>
</dbReference>
<gene>
    <name evidence="1" type="ORF">HNP38_000253</name>
</gene>
<accession>A0A840K603</accession>
<dbReference type="AlphaFoldDB" id="A0A840K603"/>
<dbReference type="Proteomes" id="UP000592180">
    <property type="component" value="Unassembled WGS sequence"/>
</dbReference>
<comment type="caution">
    <text evidence="1">The sequence shown here is derived from an EMBL/GenBank/DDBJ whole genome shotgun (WGS) entry which is preliminary data.</text>
</comment>
<evidence type="ECO:0000313" key="2">
    <source>
        <dbReference type="Proteomes" id="UP000592180"/>
    </source>
</evidence>